<dbReference type="InterPro" id="IPR014222">
    <property type="entry name" value="Cyt_c_oxidase_su2"/>
</dbReference>
<keyword evidence="3 17" id="KW-0813">Transport</keyword>
<comment type="function">
    <text evidence="14 18">Subunits I and II form the functional core of the enzyme complex. Electrons originating in cytochrome c are transferred via heme a and Cu(A) to the binuclear center formed by heme a3 and Cu(B).</text>
</comment>
<evidence type="ECO:0000256" key="14">
    <source>
        <dbReference type="ARBA" id="ARBA00024688"/>
    </source>
</evidence>
<comment type="similarity">
    <text evidence="2 17">Belongs to the cytochrome c oxidase subunit 2 family.</text>
</comment>
<dbReference type="GO" id="GO:0005886">
    <property type="term" value="C:plasma membrane"/>
    <property type="evidence" value="ECO:0007669"/>
    <property type="project" value="UniProtKB-SubCell"/>
</dbReference>
<keyword evidence="8" id="KW-1278">Translocase</keyword>
<dbReference type="AlphaFoldDB" id="S6AJE7"/>
<evidence type="ECO:0000256" key="16">
    <source>
        <dbReference type="PROSITE-ProRule" id="PRU00433"/>
    </source>
</evidence>
<evidence type="ECO:0000256" key="18">
    <source>
        <dbReference type="RuleBase" id="RU004024"/>
    </source>
</evidence>
<keyword evidence="9 17" id="KW-0249">Electron transport</keyword>
<feature type="domain" description="Cytochrome c" evidence="23">
    <location>
        <begin position="282"/>
        <end position="371"/>
    </location>
</feature>
<dbReference type="SUPFAM" id="SSF46626">
    <property type="entry name" value="Cytochrome c"/>
    <property type="match status" value="1"/>
</dbReference>
<evidence type="ECO:0000256" key="4">
    <source>
        <dbReference type="ARBA" id="ARBA00022617"/>
    </source>
</evidence>
<evidence type="ECO:0000313" key="25">
    <source>
        <dbReference type="Proteomes" id="UP000015559"/>
    </source>
</evidence>
<organism evidence="24 25">
    <name type="scientific">Sulfuricella denitrificans (strain DSM 22764 / NBRC 105220 / skB26)</name>
    <dbReference type="NCBI Taxonomy" id="1163617"/>
    <lineage>
        <taxon>Bacteria</taxon>
        <taxon>Pseudomonadati</taxon>
        <taxon>Pseudomonadota</taxon>
        <taxon>Betaproteobacteria</taxon>
        <taxon>Nitrosomonadales</taxon>
        <taxon>Sulfuricellaceae</taxon>
        <taxon>Sulfuricella</taxon>
    </lineage>
</organism>
<dbReference type="GO" id="GO:0016491">
    <property type="term" value="F:oxidoreductase activity"/>
    <property type="evidence" value="ECO:0007669"/>
    <property type="project" value="UniProtKB-KW"/>
</dbReference>
<dbReference type="EMBL" id="AP013066">
    <property type="protein sequence ID" value="BAN36461.1"/>
    <property type="molecule type" value="Genomic_DNA"/>
</dbReference>
<dbReference type="SUPFAM" id="SSF49503">
    <property type="entry name" value="Cupredoxins"/>
    <property type="match status" value="1"/>
</dbReference>
<dbReference type="InterPro" id="IPR045187">
    <property type="entry name" value="CcO_II"/>
</dbReference>
<feature type="signal peptide" evidence="20">
    <location>
        <begin position="1"/>
        <end position="24"/>
    </location>
</feature>
<dbReference type="PANTHER" id="PTHR22888:SF9">
    <property type="entry name" value="CYTOCHROME C OXIDASE SUBUNIT 2"/>
    <property type="match status" value="1"/>
</dbReference>
<dbReference type="EC" id="7.1.1.9" evidence="18"/>
<feature type="domain" description="Cytochrome oxidase subunit II copper A binding" evidence="21">
    <location>
        <begin position="125"/>
        <end position="262"/>
    </location>
</feature>
<dbReference type="GO" id="GO:0020037">
    <property type="term" value="F:heme binding"/>
    <property type="evidence" value="ECO:0007669"/>
    <property type="project" value="InterPro"/>
</dbReference>
<sequence length="388" mass="42983">MAYKKLFASWAGFAAIFSSGLAHAEYAWNFPEPVTPLALDTLHVHNEFMLISIAIFLVVLAIMIYSIFTHRKSKGHQPANFTGPSTKSQVLWTLVPFAMLLFIDFVVMGIPAYHSVVMMEDTKTDADMVLKVTGSQWKWQYEYPAEGIKFVSTLTTPEAQIYNKEAKGEHYLLDVDNHVVLPVNKKVRILLTSTDVIHTWWVPQFGAKRDAIPGFMRETWARIEKPGIYRGQCAELCGKGHGFMPIVVEAVSEADYKVWVAQQKAKQESAAASAEKQWSKDDLMKQGAEVYAKQCVVCHQANGQGLPPTFPALAGSKLINGPMLDAGGRLVKDGHLDRVMNGKPGTAMQAFKNTLSDAEIAAVVTFERNSFGNKMGDMVQPAQAKALR</sequence>
<dbReference type="eggNOG" id="COG2010">
    <property type="taxonomic scope" value="Bacteria"/>
</dbReference>
<keyword evidence="6 17" id="KW-0812">Transmembrane</keyword>
<evidence type="ECO:0000259" key="22">
    <source>
        <dbReference type="PROSITE" id="PS50999"/>
    </source>
</evidence>
<dbReference type="Pfam" id="PF13442">
    <property type="entry name" value="Cytochrome_CBB3"/>
    <property type="match status" value="1"/>
</dbReference>
<comment type="subcellular location">
    <subcellularLocation>
        <location evidence="17">Cell membrane</location>
        <topology evidence="17">Multi-pass membrane protein</topology>
    </subcellularLocation>
    <subcellularLocation>
        <location evidence="1">Membrane</location>
        <topology evidence="1">Multi-pass membrane protein</topology>
    </subcellularLocation>
</comment>
<dbReference type="InterPro" id="IPR036909">
    <property type="entry name" value="Cyt_c-like_dom_sf"/>
</dbReference>
<comment type="cofactor">
    <cofactor evidence="18">
        <name>Cu cation</name>
        <dbReference type="ChEBI" id="CHEBI:23378"/>
    </cofactor>
    <text evidence="18">Binds a copper A center.</text>
</comment>
<keyword evidence="5 17" id="KW-0679">Respiratory chain</keyword>
<evidence type="ECO:0000256" key="2">
    <source>
        <dbReference type="ARBA" id="ARBA00007866"/>
    </source>
</evidence>
<dbReference type="STRING" id="1163617.SCD_n02661"/>
<evidence type="ECO:0000259" key="23">
    <source>
        <dbReference type="PROSITE" id="PS51007"/>
    </source>
</evidence>
<accession>S6AJE7</accession>
<evidence type="ECO:0000256" key="10">
    <source>
        <dbReference type="ARBA" id="ARBA00022989"/>
    </source>
</evidence>
<dbReference type="InterPro" id="IPR036257">
    <property type="entry name" value="Cyt_c_oxidase_su2_TM_sf"/>
</dbReference>
<evidence type="ECO:0000256" key="13">
    <source>
        <dbReference type="ARBA" id="ARBA00023136"/>
    </source>
</evidence>
<gene>
    <name evidence="24" type="ORF">SCD_n02661</name>
</gene>
<dbReference type="Gene3D" id="1.10.760.10">
    <property type="entry name" value="Cytochrome c-like domain"/>
    <property type="match status" value="1"/>
</dbReference>
<keyword evidence="13 19" id="KW-0472">Membrane</keyword>
<keyword evidence="25" id="KW-1185">Reference proteome</keyword>
<keyword evidence="10 19" id="KW-1133">Transmembrane helix</keyword>
<dbReference type="Pfam" id="PF02790">
    <property type="entry name" value="COX2_TM"/>
    <property type="match status" value="1"/>
</dbReference>
<dbReference type="GO" id="GO:0005507">
    <property type="term" value="F:copper ion binding"/>
    <property type="evidence" value="ECO:0007669"/>
    <property type="project" value="InterPro"/>
</dbReference>
<dbReference type="PRINTS" id="PR01166">
    <property type="entry name" value="CYCOXIDASEII"/>
</dbReference>
<dbReference type="InterPro" id="IPR008972">
    <property type="entry name" value="Cupredoxin"/>
</dbReference>
<dbReference type="HOGENOM" id="CLU_036876_2_2_4"/>
<proteinExistence type="inferred from homology"/>
<name>S6AJE7_SULDS</name>
<dbReference type="InterPro" id="IPR002429">
    <property type="entry name" value="CcO_II-like_C"/>
</dbReference>
<keyword evidence="24" id="KW-0560">Oxidoreductase</keyword>
<keyword evidence="4 16" id="KW-0349">Heme</keyword>
<dbReference type="Gene3D" id="1.10.287.90">
    <property type="match status" value="1"/>
</dbReference>
<dbReference type="InterPro" id="IPR001505">
    <property type="entry name" value="Copper_CuA"/>
</dbReference>
<dbReference type="GO" id="GO:0004129">
    <property type="term" value="F:cytochrome-c oxidase activity"/>
    <property type="evidence" value="ECO:0007669"/>
    <property type="project" value="UniProtKB-EC"/>
</dbReference>
<dbReference type="InterPro" id="IPR011759">
    <property type="entry name" value="Cyt_c_oxidase_su2_TM_dom"/>
</dbReference>
<protein>
    <recommendedName>
        <fullName evidence="18">Cytochrome c oxidase subunit 2</fullName>
        <ecNumber evidence="18">7.1.1.9</ecNumber>
    </recommendedName>
</protein>
<feature type="transmembrane region" description="Helical" evidence="19">
    <location>
        <begin position="48"/>
        <end position="69"/>
    </location>
</feature>
<dbReference type="InterPro" id="IPR009056">
    <property type="entry name" value="Cyt_c-like_dom"/>
</dbReference>
<keyword evidence="11 16" id="KW-0408">Iron</keyword>
<evidence type="ECO:0000259" key="21">
    <source>
        <dbReference type="PROSITE" id="PS50857"/>
    </source>
</evidence>
<dbReference type="PROSITE" id="PS00078">
    <property type="entry name" value="COX2"/>
    <property type="match status" value="1"/>
</dbReference>
<evidence type="ECO:0000256" key="8">
    <source>
        <dbReference type="ARBA" id="ARBA00022967"/>
    </source>
</evidence>
<dbReference type="Pfam" id="PF00116">
    <property type="entry name" value="COX2"/>
    <property type="match status" value="1"/>
</dbReference>
<dbReference type="eggNOG" id="COG1622">
    <property type="taxonomic scope" value="Bacteria"/>
</dbReference>
<evidence type="ECO:0000256" key="5">
    <source>
        <dbReference type="ARBA" id="ARBA00022660"/>
    </source>
</evidence>
<comment type="catalytic activity">
    <reaction evidence="15 18">
        <text>4 Fe(II)-[cytochrome c] + O2 + 8 H(+)(in) = 4 Fe(III)-[cytochrome c] + 2 H2O + 4 H(+)(out)</text>
        <dbReference type="Rhea" id="RHEA:11436"/>
        <dbReference type="Rhea" id="RHEA-COMP:10350"/>
        <dbReference type="Rhea" id="RHEA-COMP:14399"/>
        <dbReference type="ChEBI" id="CHEBI:15377"/>
        <dbReference type="ChEBI" id="CHEBI:15378"/>
        <dbReference type="ChEBI" id="CHEBI:15379"/>
        <dbReference type="ChEBI" id="CHEBI:29033"/>
        <dbReference type="ChEBI" id="CHEBI:29034"/>
        <dbReference type="EC" id="7.1.1.9"/>
    </reaction>
</comment>
<evidence type="ECO:0000256" key="20">
    <source>
        <dbReference type="SAM" id="SignalP"/>
    </source>
</evidence>
<evidence type="ECO:0000256" key="3">
    <source>
        <dbReference type="ARBA" id="ARBA00022448"/>
    </source>
</evidence>
<dbReference type="Gene3D" id="2.60.40.420">
    <property type="entry name" value="Cupredoxins - blue copper proteins"/>
    <property type="match status" value="1"/>
</dbReference>
<dbReference type="GO" id="GO:0042773">
    <property type="term" value="P:ATP synthesis coupled electron transport"/>
    <property type="evidence" value="ECO:0007669"/>
    <property type="project" value="TreeGrafter"/>
</dbReference>
<dbReference type="SUPFAM" id="SSF81464">
    <property type="entry name" value="Cytochrome c oxidase subunit II-like, transmembrane region"/>
    <property type="match status" value="1"/>
</dbReference>
<evidence type="ECO:0000256" key="9">
    <source>
        <dbReference type="ARBA" id="ARBA00022982"/>
    </source>
</evidence>
<evidence type="ECO:0000256" key="7">
    <source>
        <dbReference type="ARBA" id="ARBA00022723"/>
    </source>
</evidence>
<evidence type="ECO:0000256" key="19">
    <source>
        <dbReference type="SAM" id="Phobius"/>
    </source>
</evidence>
<keyword evidence="20" id="KW-0732">Signal</keyword>
<reference evidence="24 25" key="1">
    <citation type="journal article" date="2012" name="Appl. Environ. Microbiol.">
        <title>Draft genome sequence of a psychrotolerant sulfur-oxidizing bacterium, Sulfuricella denitrificans skB26, and proteomic insights into cold adaptation.</title>
        <authorList>
            <person name="Watanabe T."/>
            <person name="Kojima H."/>
            <person name="Fukui M."/>
        </authorList>
    </citation>
    <scope>NUCLEOTIDE SEQUENCE [LARGE SCALE GENOMIC DNA]</scope>
    <source>
        <strain evidence="25">skB26</strain>
    </source>
</reference>
<keyword evidence="7 16" id="KW-0479">Metal-binding</keyword>
<evidence type="ECO:0000256" key="11">
    <source>
        <dbReference type="ARBA" id="ARBA00023004"/>
    </source>
</evidence>
<dbReference type="Proteomes" id="UP000015559">
    <property type="component" value="Chromosome"/>
</dbReference>
<dbReference type="PROSITE" id="PS50857">
    <property type="entry name" value="COX2_CUA"/>
    <property type="match status" value="1"/>
</dbReference>
<dbReference type="PROSITE" id="PS51007">
    <property type="entry name" value="CYTC"/>
    <property type="match status" value="1"/>
</dbReference>
<dbReference type="RefSeq" id="WP_009207580.1">
    <property type="nucleotide sequence ID" value="NC_022357.1"/>
</dbReference>
<evidence type="ECO:0000256" key="12">
    <source>
        <dbReference type="ARBA" id="ARBA00023008"/>
    </source>
</evidence>
<evidence type="ECO:0000313" key="24">
    <source>
        <dbReference type="EMBL" id="BAN36461.1"/>
    </source>
</evidence>
<dbReference type="NCBIfam" id="TIGR02866">
    <property type="entry name" value="CoxB"/>
    <property type="match status" value="1"/>
</dbReference>
<feature type="transmembrane region" description="Helical" evidence="19">
    <location>
        <begin position="90"/>
        <end position="113"/>
    </location>
</feature>
<feature type="chain" id="PRO_5004536230" description="Cytochrome c oxidase subunit 2" evidence="20">
    <location>
        <begin position="25"/>
        <end position="388"/>
    </location>
</feature>
<dbReference type="OrthoDB" id="9781261at2"/>
<dbReference type="PROSITE" id="PS50999">
    <property type="entry name" value="COX2_TM"/>
    <property type="match status" value="1"/>
</dbReference>
<feature type="domain" description="Cytochrome oxidase subunit II transmembrane region profile" evidence="22">
    <location>
        <begin position="22"/>
        <end position="118"/>
    </location>
</feature>
<dbReference type="PANTHER" id="PTHR22888">
    <property type="entry name" value="CYTOCHROME C OXIDASE, SUBUNIT II"/>
    <property type="match status" value="1"/>
</dbReference>
<evidence type="ECO:0000256" key="1">
    <source>
        <dbReference type="ARBA" id="ARBA00004141"/>
    </source>
</evidence>
<dbReference type="KEGG" id="sdr:SCD_n02661"/>
<evidence type="ECO:0000256" key="17">
    <source>
        <dbReference type="RuleBase" id="RU000456"/>
    </source>
</evidence>
<keyword evidence="12 18" id="KW-0186">Copper</keyword>
<evidence type="ECO:0000256" key="15">
    <source>
        <dbReference type="ARBA" id="ARBA00047816"/>
    </source>
</evidence>
<evidence type="ECO:0000256" key="6">
    <source>
        <dbReference type="ARBA" id="ARBA00022692"/>
    </source>
</evidence>